<name>A0A1B0BFI3_9MUSC</name>
<proteinExistence type="predicted"/>
<reference evidence="2" key="1">
    <citation type="submission" date="2015-01" db="EMBL/GenBank/DDBJ databases">
        <authorList>
            <person name="Aksoy S."/>
            <person name="Warren W."/>
            <person name="Wilson R.K."/>
        </authorList>
    </citation>
    <scope>NUCLEOTIDE SEQUENCE [LARGE SCALE GENOMIC DNA]</scope>
    <source>
        <strain evidence="2">IAEA</strain>
    </source>
</reference>
<evidence type="ECO:0000313" key="1">
    <source>
        <dbReference type="EnsemblMetazoa" id="GPPI028404-PA"/>
    </source>
</evidence>
<accession>A0A1B0BFI3</accession>
<keyword evidence="2" id="KW-1185">Reference proteome</keyword>
<sequence>MFSLNDTVIMSKVSPYSAITTQTDNKASTELNFNQKQQSLMSTTWMIEQPTLVDLREKGDKVYMYFIGVVNYKHVSWMSERQFHDELLKSCDKYVDQDSNQYLPWISKLDIEREHIKLREQTTAARMAANNAHNSSASLRW</sequence>
<dbReference type="VEuPathDB" id="VectorBase:GPPI028404"/>
<evidence type="ECO:0000313" key="2">
    <source>
        <dbReference type="Proteomes" id="UP000092460"/>
    </source>
</evidence>
<dbReference type="EnsemblMetazoa" id="GPPI028404-RA">
    <property type="protein sequence ID" value="GPPI028404-PA"/>
    <property type="gene ID" value="GPPI028404"/>
</dbReference>
<dbReference type="AlphaFoldDB" id="A0A1B0BFI3"/>
<dbReference type="EMBL" id="JXJN01013476">
    <property type="status" value="NOT_ANNOTATED_CDS"/>
    <property type="molecule type" value="Genomic_DNA"/>
</dbReference>
<dbReference type="Proteomes" id="UP000092460">
    <property type="component" value="Unassembled WGS sequence"/>
</dbReference>
<organism evidence="1 2">
    <name type="scientific">Glossina palpalis gambiensis</name>
    <dbReference type="NCBI Taxonomy" id="67801"/>
    <lineage>
        <taxon>Eukaryota</taxon>
        <taxon>Metazoa</taxon>
        <taxon>Ecdysozoa</taxon>
        <taxon>Arthropoda</taxon>
        <taxon>Hexapoda</taxon>
        <taxon>Insecta</taxon>
        <taxon>Pterygota</taxon>
        <taxon>Neoptera</taxon>
        <taxon>Endopterygota</taxon>
        <taxon>Diptera</taxon>
        <taxon>Brachycera</taxon>
        <taxon>Muscomorpha</taxon>
        <taxon>Hippoboscoidea</taxon>
        <taxon>Glossinidae</taxon>
        <taxon>Glossina</taxon>
    </lineage>
</organism>
<protein>
    <submittedName>
        <fullName evidence="1">Uncharacterized protein</fullName>
    </submittedName>
</protein>
<reference evidence="1" key="2">
    <citation type="submission" date="2020-05" db="UniProtKB">
        <authorList>
            <consortium name="EnsemblMetazoa"/>
        </authorList>
    </citation>
    <scope>IDENTIFICATION</scope>
    <source>
        <strain evidence="1">IAEA</strain>
    </source>
</reference>